<dbReference type="EMBL" id="WNYA01090207">
    <property type="protein sequence ID" value="KAG8534805.1"/>
    <property type="molecule type" value="Genomic_DNA"/>
</dbReference>
<organism evidence="1 2">
    <name type="scientific">Engystomops pustulosus</name>
    <name type="common">Tungara frog</name>
    <name type="synonym">Physalaemus pustulosus</name>
    <dbReference type="NCBI Taxonomy" id="76066"/>
    <lineage>
        <taxon>Eukaryota</taxon>
        <taxon>Metazoa</taxon>
        <taxon>Chordata</taxon>
        <taxon>Craniata</taxon>
        <taxon>Vertebrata</taxon>
        <taxon>Euteleostomi</taxon>
        <taxon>Amphibia</taxon>
        <taxon>Batrachia</taxon>
        <taxon>Anura</taxon>
        <taxon>Neobatrachia</taxon>
        <taxon>Hyloidea</taxon>
        <taxon>Leptodactylidae</taxon>
        <taxon>Leiuperinae</taxon>
        <taxon>Engystomops</taxon>
    </lineage>
</organism>
<protein>
    <submittedName>
        <fullName evidence="1">Uncharacterized protein</fullName>
    </submittedName>
</protein>
<dbReference type="Proteomes" id="UP000824782">
    <property type="component" value="Unassembled WGS sequence"/>
</dbReference>
<comment type="caution">
    <text evidence="1">The sequence shown here is derived from an EMBL/GenBank/DDBJ whole genome shotgun (WGS) entry which is preliminary data.</text>
</comment>
<accession>A0AAV6YGS1</accession>
<reference evidence="1" key="1">
    <citation type="thesis" date="2020" institute="ProQuest LLC" country="789 East Eisenhower Parkway, Ann Arbor, MI, USA">
        <title>Comparative Genomics and Chromosome Evolution.</title>
        <authorList>
            <person name="Mudd A.B."/>
        </authorList>
    </citation>
    <scope>NUCLEOTIDE SEQUENCE</scope>
    <source>
        <strain evidence="1">237g6f4</strain>
        <tissue evidence="1">Blood</tissue>
    </source>
</reference>
<proteinExistence type="predicted"/>
<evidence type="ECO:0000313" key="2">
    <source>
        <dbReference type="Proteomes" id="UP000824782"/>
    </source>
</evidence>
<sequence>MTSIRANISSSGQLHLSWWSSRLERLVFMEKMEMRRCLSLELEDRGDPLRQTHGGSPRFSYEELPAQRRVLQDTSPSMFPGGSSSSSSFQCHFYLLLIGVT</sequence>
<name>A0AAV6YGS1_ENGPU</name>
<dbReference type="AlphaFoldDB" id="A0AAV6YGS1"/>
<keyword evidence="2" id="KW-1185">Reference proteome</keyword>
<evidence type="ECO:0000313" key="1">
    <source>
        <dbReference type="EMBL" id="KAG8534805.1"/>
    </source>
</evidence>
<gene>
    <name evidence="1" type="ORF">GDO81_018490</name>
</gene>